<comment type="caution">
    <text evidence="1">The sequence shown here is derived from an EMBL/GenBank/DDBJ whole genome shotgun (WGS) entry which is preliminary data.</text>
</comment>
<protein>
    <submittedName>
        <fullName evidence="1">Uncharacterized protein</fullName>
    </submittedName>
</protein>
<sequence length="145" mass="16673">MRSFSQASTKGKRVVGKRGRKKILMAFKGEEQHKVVALGCSSSNSSQDLYKGEDFVRPKLDGVFSPTISTDVRNWLEREFEEEELALALEDCRGDKAPGLYGFNLTFIKAGWQFLKKDFADMLSEFRRRSRINREKIVTFFISHP</sequence>
<dbReference type="Proteomes" id="UP001234297">
    <property type="component" value="Chromosome 3"/>
</dbReference>
<reference evidence="1 2" key="1">
    <citation type="journal article" date="2022" name="Hortic Res">
        <title>A haplotype resolved chromosomal level avocado genome allows analysis of novel avocado genes.</title>
        <authorList>
            <person name="Nath O."/>
            <person name="Fletcher S.J."/>
            <person name="Hayward A."/>
            <person name="Shaw L.M."/>
            <person name="Masouleh A.K."/>
            <person name="Furtado A."/>
            <person name="Henry R.J."/>
            <person name="Mitter N."/>
        </authorList>
    </citation>
    <scope>NUCLEOTIDE SEQUENCE [LARGE SCALE GENOMIC DNA]</scope>
    <source>
        <strain evidence="2">cv. Hass</strain>
    </source>
</reference>
<proteinExistence type="predicted"/>
<evidence type="ECO:0000313" key="1">
    <source>
        <dbReference type="EMBL" id="KAJ8636819.1"/>
    </source>
</evidence>
<evidence type="ECO:0000313" key="2">
    <source>
        <dbReference type="Proteomes" id="UP001234297"/>
    </source>
</evidence>
<dbReference type="EMBL" id="CM056811">
    <property type="protein sequence ID" value="KAJ8636819.1"/>
    <property type="molecule type" value="Genomic_DNA"/>
</dbReference>
<organism evidence="1 2">
    <name type="scientific">Persea americana</name>
    <name type="common">Avocado</name>
    <dbReference type="NCBI Taxonomy" id="3435"/>
    <lineage>
        <taxon>Eukaryota</taxon>
        <taxon>Viridiplantae</taxon>
        <taxon>Streptophyta</taxon>
        <taxon>Embryophyta</taxon>
        <taxon>Tracheophyta</taxon>
        <taxon>Spermatophyta</taxon>
        <taxon>Magnoliopsida</taxon>
        <taxon>Magnoliidae</taxon>
        <taxon>Laurales</taxon>
        <taxon>Lauraceae</taxon>
        <taxon>Persea</taxon>
    </lineage>
</organism>
<keyword evidence="2" id="KW-1185">Reference proteome</keyword>
<name>A0ACC2LTS5_PERAE</name>
<accession>A0ACC2LTS5</accession>
<gene>
    <name evidence="1" type="ORF">MRB53_011086</name>
</gene>